<accession>A0AAW2NW35</accession>
<dbReference type="CDD" id="cd20405">
    <property type="entry name" value="Tudor_Agenet_AtDUF_rpt1_3"/>
    <property type="match status" value="1"/>
</dbReference>
<feature type="domain" description="Agenet" evidence="1">
    <location>
        <begin position="87"/>
        <end position="143"/>
    </location>
</feature>
<dbReference type="EMBL" id="JACGWK010000006">
    <property type="protein sequence ID" value="KAL0348137.1"/>
    <property type="molecule type" value="Genomic_DNA"/>
</dbReference>
<evidence type="ECO:0000313" key="2">
    <source>
        <dbReference type="EMBL" id="KAL0348137.1"/>
    </source>
</evidence>
<dbReference type="InterPro" id="IPR008395">
    <property type="entry name" value="Agenet-like_dom"/>
</dbReference>
<feature type="domain" description="Agenet" evidence="1">
    <location>
        <begin position="11"/>
        <end position="85"/>
    </location>
</feature>
<dbReference type="Pfam" id="PF05641">
    <property type="entry name" value="Agenet"/>
    <property type="match status" value="2"/>
</dbReference>
<proteinExistence type="predicted"/>
<comment type="caution">
    <text evidence="2">The sequence shown here is derived from an EMBL/GenBank/DDBJ whole genome shotgun (WGS) entry which is preliminary data.</text>
</comment>
<dbReference type="SMART" id="SM00743">
    <property type="entry name" value="Agenet"/>
    <property type="match status" value="2"/>
</dbReference>
<dbReference type="PANTHER" id="PTHR31917">
    <property type="entry name" value="AGENET DOMAIN-CONTAINING PROTEIN-RELATED"/>
    <property type="match status" value="1"/>
</dbReference>
<dbReference type="InterPro" id="IPR014002">
    <property type="entry name" value="Agenet_dom_plant"/>
</dbReference>
<sequence>MAASSRDSTSQYFKKGAEVEISSDEEGFRGSWYAGTVVRPPGNVKRGSAKVLVEYKTLTEDEKGTRPLREELQLVQLRPPPPREKRRSFKFSEEVDAYYSDGWWEGIITEVVGEDKYLVFFRGTREQIAFKAAELRLHREWVHGKWVPPLEPAQDVTPEIEQHSNLHPVTIVTTPSSPTAPAAALHPIVANMAFAAGCHHLNYCCLELPSKPDSTASTN</sequence>
<reference evidence="2" key="2">
    <citation type="journal article" date="2024" name="Plant">
        <title>Genomic evolution and insights into agronomic trait innovations of Sesamum species.</title>
        <authorList>
            <person name="Miao H."/>
            <person name="Wang L."/>
            <person name="Qu L."/>
            <person name="Liu H."/>
            <person name="Sun Y."/>
            <person name="Le M."/>
            <person name="Wang Q."/>
            <person name="Wei S."/>
            <person name="Zheng Y."/>
            <person name="Lin W."/>
            <person name="Duan Y."/>
            <person name="Cao H."/>
            <person name="Xiong S."/>
            <person name="Wang X."/>
            <person name="Wei L."/>
            <person name="Li C."/>
            <person name="Ma Q."/>
            <person name="Ju M."/>
            <person name="Zhao R."/>
            <person name="Li G."/>
            <person name="Mu C."/>
            <person name="Tian Q."/>
            <person name="Mei H."/>
            <person name="Zhang T."/>
            <person name="Gao T."/>
            <person name="Zhang H."/>
        </authorList>
    </citation>
    <scope>NUCLEOTIDE SEQUENCE</scope>
    <source>
        <strain evidence="2">G01</strain>
    </source>
</reference>
<reference evidence="2" key="1">
    <citation type="submission" date="2020-06" db="EMBL/GenBank/DDBJ databases">
        <authorList>
            <person name="Li T."/>
            <person name="Hu X."/>
            <person name="Zhang T."/>
            <person name="Song X."/>
            <person name="Zhang H."/>
            <person name="Dai N."/>
            <person name="Sheng W."/>
            <person name="Hou X."/>
            <person name="Wei L."/>
        </authorList>
    </citation>
    <scope>NUCLEOTIDE SEQUENCE</scope>
    <source>
        <strain evidence="2">G01</strain>
        <tissue evidence="2">Leaf</tissue>
    </source>
</reference>
<organism evidence="2">
    <name type="scientific">Sesamum angustifolium</name>
    <dbReference type="NCBI Taxonomy" id="2727405"/>
    <lineage>
        <taxon>Eukaryota</taxon>
        <taxon>Viridiplantae</taxon>
        <taxon>Streptophyta</taxon>
        <taxon>Embryophyta</taxon>
        <taxon>Tracheophyta</taxon>
        <taxon>Spermatophyta</taxon>
        <taxon>Magnoliopsida</taxon>
        <taxon>eudicotyledons</taxon>
        <taxon>Gunneridae</taxon>
        <taxon>Pentapetalae</taxon>
        <taxon>asterids</taxon>
        <taxon>lamiids</taxon>
        <taxon>Lamiales</taxon>
        <taxon>Pedaliaceae</taxon>
        <taxon>Sesamum</taxon>
    </lineage>
</organism>
<dbReference type="AlphaFoldDB" id="A0AAW2NW35"/>
<dbReference type="PANTHER" id="PTHR31917:SF80">
    <property type="entry name" value="AGENET DOMAIN-CONTAINING PROTEIN-RELATED"/>
    <property type="match status" value="1"/>
</dbReference>
<name>A0AAW2NW35_9LAMI</name>
<evidence type="ECO:0000259" key="1">
    <source>
        <dbReference type="SMART" id="SM00743"/>
    </source>
</evidence>
<dbReference type="CDD" id="cd20406">
    <property type="entry name" value="Tudor_Agenet_AtDUF_rpt2_4"/>
    <property type="match status" value="1"/>
</dbReference>
<gene>
    <name evidence="2" type="ORF">Sangu_1041500</name>
</gene>
<protein>
    <submittedName>
        <fullName evidence="2">Protein AGENET DOMAIN (AGD)-CONTAINING P1</fullName>
    </submittedName>
</protein>